<evidence type="ECO:0000256" key="4">
    <source>
        <dbReference type="SAM" id="Coils"/>
    </source>
</evidence>
<feature type="transmembrane region" description="Helical" evidence="5">
    <location>
        <begin position="144"/>
        <end position="165"/>
    </location>
</feature>
<dbReference type="InterPro" id="IPR004090">
    <property type="entry name" value="Chemotax_Me-accpt_rcpt"/>
</dbReference>
<dbReference type="GO" id="GO:0004888">
    <property type="term" value="F:transmembrane signaling receptor activity"/>
    <property type="evidence" value="ECO:0007669"/>
    <property type="project" value="InterPro"/>
</dbReference>
<dbReference type="Proteomes" id="UP000219439">
    <property type="component" value="Unassembled WGS sequence"/>
</dbReference>
<name>A0A285PIV7_9HYPH</name>
<evidence type="ECO:0000313" key="7">
    <source>
        <dbReference type="EMBL" id="SNZ20056.1"/>
    </source>
</evidence>
<dbReference type="GO" id="GO:0007165">
    <property type="term" value="P:signal transduction"/>
    <property type="evidence" value="ECO:0007669"/>
    <property type="project" value="UniProtKB-KW"/>
</dbReference>
<gene>
    <name evidence="7" type="ORF">SAMN06265368_3154</name>
</gene>
<dbReference type="PROSITE" id="PS50111">
    <property type="entry name" value="CHEMOTAXIS_TRANSDUC_2"/>
    <property type="match status" value="1"/>
</dbReference>
<feature type="transmembrane region" description="Helical" evidence="5">
    <location>
        <begin position="37"/>
        <end position="56"/>
    </location>
</feature>
<feature type="domain" description="Methyl-accepting transducer" evidence="6">
    <location>
        <begin position="221"/>
        <end position="450"/>
    </location>
</feature>
<dbReference type="EMBL" id="OBEL01000003">
    <property type="protein sequence ID" value="SNZ20056.1"/>
    <property type="molecule type" value="Genomic_DNA"/>
</dbReference>
<evidence type="ECO:0000256" key="3">
    <source>
        <dbReference type="PROSITE-ProRule" id="PRU00284"/>
    </source>
</evidence>
<dbReference type="PANTHER" id="PTHR32089:SF112">
    <property type="entry name" value="LYSOZYME-LIKE PROTEIN-RELATED"/>
    <property type="match status" value="1"/>
</dbReference>
<evidence type="ECO:0000256" key="5">
    <source>
        <dbReference type="SAM" id="Phobius"/>
    </source>
</evidence>
<sequence length="484" mass="52094">MHDLEAFQRIYARFLFGFLWLNCLIAVGIEAYRGDQVLLVGAAGIGTMAGATAIWLFGKQQIYVRLASAVAMAILVGLMVYAMRADPWQIDTQMYFFGAVAVLTGWFDWRPIFLYGGMIGLHHVGLNFLAPQALFPTGADFGRVILHTVISAPQITVLMALAFILKTGIDNIQKAMDKAQDAQQETSQLLDQQKEVTEQERERQARLEGFTNDFEVKIEEIVSSVRSSSQDLHHTAADMSTLAEETQSRAETVNIASQDASGNVTNVAAATERLTGYIEEIRSQIDSSQTVTDQAISTADQAVDSISKLVERAEAINNISDLINGVADQTNLLALNATIEAARAGDAGRGFAVVASEVKTLAEQTAKMSEEITNEIRSVQSMTSGAATEIEQVKRVIGQIDNSLGAVALAVDEEAKATYEISDSISSAAEQTAVLAENVEGVRGTVNTATKASGLVENSASKLVDKSTSLEVVVSDFLKQVKSA</sequence>
<dbReference type="Pfam" id="PF00015">
    <property type="entry name" value="MCPsignal"/>
    <property type="match status" value="1"/>
</dbReference>
<feature type="coiled-coil region" evidence="4">
    <location>
        <begin position="165"/>
        <end position="202"/>
    </location>
</feature>
<dbReference type="InterPro" id="IPR004089">
    <property type="entry name" value="MCPsignal_dom"/>
</dbReference>
<keyword evidence="1 3" id="KW-0807">Transducer</keyword>
<feature type="transmembrane region" description="Helical" evidence="5">
    <location>
        <begin position="12"/>
        <end position="32"/>
    </location>
</feature>
<dbReference type="SMART" id="SM00283">
    <property type="entry name" value="MA"/>
    <property type="match status" value="1"/>
</dbReference>
<keyword evidence="8" id="KW-1185">Reference proteome</keyword>
<evidence type="ECO:0000256" key="2">
    <source>
        <dbReference type="ARBA" id="ARBA00029447"/>
    </source>
</evidence>
<keyword evidence="5" id="KW-0812">Transmembrane</keyword>
<comment type="similarity">
    <text evidence="2">Belongs to the methyl-accepting chemotaxis (MCP) protein family.</text>
</comment>
<dbReference type="GO" id="GO:0016020">
    <property type="term" value="C:membrane"/>
    <property type="evidence" value="ECO:0007669"/>
    <property type="project" value="InterPro"/>
</dbReference>
<keyword evidence="4" id="KW-0175">Coiled coil</keyword>
<protein>
    <submittedName>
        <fullName evidence="7">Methyl-accepting chemotaxis protein</fullName>
    </submittedName>
</protein>
<accession>A0A285PIV7</accession>
<dbReference type="PRINTS" id="PR00260">
    <property type="entry name" value="CHEMTRNSDUCR"/>
</dbReference>
<dbReference type="OrthoDB" id="354287at2"/>
<evidence type="ECO:0000313" key="8">
    <source>
        <dbReference type="Proteomes" id="UP000219439"/>
    </source>
</evidence>
<keyword evidence="5" id="KW-1133">Transmembrane helix</keyword>
<evidence type="ECO:0000259" key="6">
    <source>
        <dbReference type="PROSITE" id="PS50111"/>
    </source>
</evidence>
<reference evidence="7 8" key="1">
    <citation type="submission" date="2017-09" db="EMBL/GenBank/DDBJ databases">
        <authorList>
            <person name="Ehlers B."/>
            <person name="Leendertz F.H."/>
        </authorList>
    </citation>
    <scope>NUCLEOTIDE SEQUENCE [LARGE SCALE GENOMIC DNA]</scope>
    <source>
        <strain evidence="7 8">DSM 18289</strain>
    </source>
</reference>
<dbReference type="RefSeq" id="WP_097154400.1">
    <property type="nucleotide sequence ID" value="NZ_OBEL01000003.1"/>
</dbReference>
<keyword evidence="5" id="KW-0472">Membrane</keyword>
<dbReference type="PANTHER" id="PTHR32089">
    <property type="entry name" value="METHYL-ACCEPTING CHEMOTAXIS PROTEIN MCPB"/>
    <property type="match status" value="1"/>
</dbReference>
<proteinExistence type="inferred from homology"/>
<feature type="transmembrane region" description="Helical" evidence="5">
    <location>
        <begin position="95"/>
        <end position="124"/>
    </location>
</feature>
<evidence type="ECO:0000256" key="1">
    <source>
        <dbReference type="ARBA" id="ARBA00023224"/>
    </source>
</evidence>
<feature type="transmembrane region" description="Helical" evidence="5">
    <location>
        <begin position="62"/>
        <end position="83"/>
    </location>
</feature>
<dbReference type="SUPFAM" id="SSF58104">
    <property type="entry name" value="Methyl-accepting chemotaxis protein (MCP) signaling domain"/>
    <property type="match status" value="1"/>
</dbReference>
<organism evidence="7 8">
    <name type="scientific">Cohaesibacter gelatinilyticus</name>
    <dbReference type="NCBI Taxonomy" id="372072"/>
    <lineage>
        <taxon>Bacteria</taxon>
        <taxon>Pseudomonadati</taxon>
        <taxon>Pseudomonadota</taxon>
        <taxon>Alphaproteobacteria</taxon>
        <taxon>Hyphomicrobiales</taxon>
        <taxon>Cohaesibacteraceae</taxon>
    </lineage>
</organism>
<dbReference type="AlphaFoldDB" id="A0A285PIV7"/>
<dbReference type="Gene3D" id="1.10.287.950">
    <property type="entry name" value="Methyl-accepting chemotaxis protein"/>
    <property type="match status" value="1"/>
</dbReference>
<dbReference type="GO" id="GO:0006935">
    <property type="term" value="P:chemotaxis"/>
    <property type="evidence" value="ECO:0007669"/>
    <property type="project" value="InterPro"/>
</dbReference>